<comment type="cofactor">
    <cofactor evidence="9">
        <name>Mg(2+)</name>
        <dbReference type="ChEBI" id="CHEBI:18420"/>
    </cofactor>
</comment>
<feature type="binding site" evidence="9">
    <location>
        <begin position="15"/>
        <end position="16"/>
    </location>
    <ligand>
        <name>ATP</name>
        <dbReference type="ChEBI" id="CHEBI:30616"/>
    </ligand>
</feature>
<dbReference type="Proteomes" id="UP000250918">
    <property type="component" value="Unassembled WGS sequence"/>
</dbReference>
<evidence type="ECO:0000256" key="2">
    <source>
        <dbReference type="ARBA" id="ARBA00022679"/>
    </source>
</evidence>
<keyword evidence="2 9" id="KW-0808">Transferase</keyword>
<evidence type="ECO:0000256" key="5">
    <source>
        <dbReference type="ARBA" id="ARBA00022840"/>
    </source>
</evidence>
<organism evidence="11 12">
    <name type="scientific">candidate division GN15 bacterium</name>
    <dbReference type="NCBI Taxonomy" id="2072418"/>
    <lineage>
        <taxon>Bacteria</taxon>
        <taxon>candidate division GN15</taxon>
    </lineage>
</organism>
<comment type="caution">
    <text evidence="11">The sequence shown here is derived from an EMBL/GenBank/DDBJ whole genome shotgun (WGS) entry which is preliminary data.</text>
</comment>
<accession>A0A855X954</accession>
<keyword evidence="4 9" id="KW-0547">Nucleotide-binding</keyword>
<dbReference type="EMBL" id="PQAP01000042">
    <property type="protein sequence ID" value="PWB74031.1"/>
    <property type="molecule type" value="Genomic_DNA"/>
</dbReference>
<evidence type="ECO:0000256" key="1">
    <source>
        <dbReference type="ARBA" id="ARBA00022490"/>
    </source>
</evidence>
<feature type="binding site" evidence="9">
    <location>
        <position position="23"/>
    </location>
    <ligand>
        <name>ATP</name>
        <dbReference type="ChEBI" id="CHEBI:30616"/>
    </ligand>
</feature>
<evidence type="ECO:0000256" key="4">
    <source>
        <dbReference type="ARBA" id="ARBA00022741"/>
    </source>
</evidence>
<keyword evidence="6 9" id="KW-0460">Magnesium</keyword>
<dbReference type="NCBIfam" id="TIGR01510">
    <property type="entry name" value="coaD_prev_kdtB"/>
    <property type="match status" value="1"/>
</dbReference>
<evidence type="ECO:0000313" key="11">
    <source>
        <dbReference type="EMBL" id="PWB74031.1"/>
    </source>
</evidence>
<dbReference type="GO" id="GO:0004595">
    <property type="term" value="F:pantetheine-phosphate adenylyltransferase activity"/>
    <property type="evidence" value="ECO:0007669"/>
    <property type="project" value="UniProtKB-UniRule"/>
</dbReference>
<keyword evidence="7 9" id="KW-0173">Coenzyme A biosynthesis</keyword>
<dbReference type="NCBIfam" id="TIGR00125">
    <property type="entry name" value="cyt_tran_rel"/>
    <property type="match status" value="1"/>
</dbReference>
<evidence type="ECO:0000256" key="7">
    <source>
        <dbReference type="ARBA" id="ARBA00022993"/>
    </source>
</evidence>
<comment type="subunit">
    <text evidence="9">Homohexamer.</text>
</comment>
<evidence type="ECO:0000313" key="12">
    <source>
        <dbReference type="Proteomes" id="UP000250918"/>
    </source>
</evidence>
<sequence>MPEARIRTRAIYPGTFDPTTNGHLSLVERASYLFDEVLVAISRTPGKPVLFTYEERFEFMNTAVKHLPNRRKIKVVGFDGLLADFVKDVKATAIIRGLRAVSDFEYEFQMALMNRKLAREAETVFLMPALSWVYLSASIIREVARNKGDVNGMVPPIVKKALERKFRK</sequence>
<dbReference type="GO" id="GO:0005524">
    <property type="term" value="F:ATP binding"/>
    <property type="evidence" value="ECO:0007669"/>
    <property type="project" value="UniProtKB-KW"/>
</dbReference>
<dbReference type="UniPathway" id="UPA00241">
    <property type="reaction ID" value="UER00355"/>
</dbReference>
<comment type="pathway">
    <text evidence="9">Cofactor biosynthesis; coenzyme A biosynthesis; CoA from (R)-pantothenate: step 4/5.</text>
</comment>
<dbReference type="CDD" id="cd02163">
    <property type="entry name" value="PPAT"/>
    <property type="match status" value="1"/>
</dbReference>
<comment type="similarity">
    <text evidence="9">Belongs to the bacterial CoaD family.</text>
</comment>
<dbReference type="PANTHER" id="PTHR21342">
    <property type="entry name" value="PHOSPHOPANTETHEINE ADENYLYLTRANSFERASE"/>
    <property type="match status" value="1"/>
</dbReference>
<gene>
    <name evidence="9" type="primary">coaD</name>
    <name evidence="11" type="ORF">C3F09_04485</name>
</gene>
<dbReference type="AlphaFoldDB" id="A0A855X954"/>
<evidence type="ECO:0000256" key="6">
    <source>
        <dbReference type="ARBA" id="ARBA00022842"/>
    </source>
</evidence>
<dbReference type="InterPro" id="IPR014729">
    <property type="entry name" value="Rossmann-like_a/b/a_fold"/>
</dbReference>
<comment type="catalytic activity">
    <reaction evidence="8 9">
        <text>(R)-4'-phosphopantetheine + ATP + H(+) = 3'-dephospho-CoA + diphosphate</text>
        <dbReference type="Rhea" id="RHEA:19801"/>
        <dbReference type="ChEBI" id="CHEBI:15378"/>
        <dbReference type="ChEBI" id="CHEBI:30616"/>
        <dbReference type="ChEBI" id="CHEBI:33019"/>
        <dbReference type="ChEBI" id="CHEBI:57328"/>
        <dbReference type="ChEBI" id="CHEBI:61723"/>
        <dbReference type="EC" id="2.7.7.3"/>
    </reaction>
</comment>
<dbReference type="EC" id="2.7.7.3" evidence="9"/>
<evidence type="ECO:0000259" key="10">
    <source>
        <dbReference type="Pfam" id="PF01467"/>
    </source>
</evidence>
<feature type="binding site" evidence="9">
    <location>
        <position position="15"/>
    </location>
    <ligand>
        <name>substrate</name>
    </ligand>
</feature>
<comment type="function">
    <text evidence="9">Reversibly transfers an adenylyl group from ATP to 4'-phosphopantetheine, yielding dephospho-CoA (dPCoA) and pyrophosphate.</text>
</comment>
<feature type="binding site" evidence="9">
    <location>
        <begin position="132"/>
        <end position="138"/>
    </location>
    <ligand>
        <name>ATP</name>
        <dbReference type="ChEBI" id="CHEBI:30616"/>
    </ligand>
</feature>
<feature type="binding site" evidence="9">
    <location>
        <position position="107"/>
    </location>
    <ligand>
        <name>ATP</name>
        <dbReference type="ChEBI" id="CHEBI:30616"/>
    </ligand>
</feature>
<keyword evidence="3 9" id="KW-0548">Nucleotidyltransferase</keyword>
<dbReference type="HAMAP" id="MF_00151">
    <property type="entry name" value="PPAT_bact"/>
    <property type="match status" value="1"/>
</dbReference>
<keyword evidence="5 9" id="KW-0067">ATP-binding</keyword>
<feature type="domain" description="Cytidyltransferase-like" evidence="10">
    <location>
        <begin position="11"/>
        <end position="142"/>
    </location>
</feature>
<keyword evidence="1 9" id="KW-0963">Cytoplasm</keyword>
<comment type="subcellular location">
    <subcellularLocation>
        <location evidence="9">Cytoplasm</location>
    </subcellularLocation>
</comment>
<reference evidence="11 12" key="1">
    <citation type="journal article" date="2018" name="ISME J.">
        <title>A methanotrophic archaeon couples anaerobic oxidation of methane to Fe(III) reduction.</title>
        <authorList>
            <person name="Cai C."/>
            <person name="Leu A.O."/>
            <person name="Xie G.J."/>
            <person name="Guo J."/>
            <person name="Feng Y."/>
            <person name="Zhao J.X."/>
            <person name="Tyson G.W."/>
            <person name="Yuan Z."/>
            <person name="Hu S."/>
        </authorList>
    </citation>
    <scope>NUCLEOTIDE SEQUENCE [LARGE SCALE GENOMIC DNA]</scope>
    <source>
        <strain evidence="11">FeB_12</strain>
    </source>
</reference>
<evidence type="ECO:0000256" key="8">
    <source>
        <dbReference type="ARBA" id="ARBA00029346"/>
    </source>
</evidence>
<evidence type="ECO:0000256" key="3">
    <source>
        <dbReference type="ARBA" id="ARBA00022695"/>
    </source>
</evidence>
<dbReference type="PRINTS" id="PR01020">
    <property type="entry name" value="LPSBIOSNTHSS"/>
</dbReference>
<feature type="site" description="Transition state stabilizer" evidence="9">
    <location>
        <position position="23"/>
    </location>
</feature>
<feature type="binding site" evidence="9">
    <location>
        <position position="47"/>
    </location>
    <ligand>
        <name>substrate</name>
    </ligand>
</feature>
<dbReference type="SUPFAM" id="SSF52374">
    <property type="entry name" value="Nucleotidylyl transferase"/>
    <property type="match status" value="1"/>
</dbReference>
<name>A0A855X954_9BACT</name>
<feature type="binding site" evidence="9">
    <location>
        <begin position="97"/>
        <end position="99"/>
    </location>
    <ligand>
        <name>ATP</name>
        <dbReference type="ChEBI" id="CHEBI:30616"/>
    </ligand>
</feature>
<evidence type="ECO:0000256" key="9">
    <source>
        <dbReference type="HAMAP-Rule" id="MF_00151"/>
    </source>
</evidence>
<dbReference type="Pfam" id="PF01467">
    <property type="entry name" value="CTP_transf_like"/>
    <property type="match status" value="1"/>
</dbReference>
<feature type="binding site" evidence="9">
    <location>
        <position position="82"/>
    </location>
    <ligand>
        <name>substrate</name>
    </ligand>
</feature>
<proteinExistence type="inferred from homology"/>
<dbReference type="GO" id="GO:0005737">
    <property type="term" value="C:cytoplasm"/>
    <property type="evidence" value="ECO:0007669"/>
    <property type="project" value="UniProtKB-SubCell"/>
</dbReference>
<dbReference type="PANTHER" id="PTHR21342:SF1">
    <property type="entry name" value="PHOSPHOPANTETHEINE ADENYLYLTRANSFERASE"/>
    <property type="match status" value="1"/>
</dbReference>
<dbReference type="GO" id="GO:0015937">
    <property type="term" value="P:coenzyme A biosynthetic process"/>
    <property type="evidence" value="ECO:0007669"/>
    <property type="project" value="UniProtKB-UniRule"/>
</dbReference>
<feature type="binding site" evidence="9">
    <location>
        <position position="96"/>
    </location>
    <ligand>
        <name>substrate</name>
    </ligand>
</feature>
<protein>
    <recommendedName>
        <fullName evidence="9">Phosphopantetheine adenylyltransferase</fullName>
        <ecNumber evidence="9">2.7.7.3</ecNumber>
    </recommendedName>
    <alternativeName>
        <fullName evidence="9">Dephospho-CoA pyrophosphorylase</fullName>
    </alternativeName>
    <alternativeName>
        <fullName evidence="9">Pantetheine-phosphate adenylyltransferase</fullName>
        <shortName evidence="9">PPAT</shortName>
    </alternativeName>
</protein>
<dbReference type="Gene3D" id="3.40.50.620">
    <property type="entry name" value="HUPs"/>
    <property type="match status" value="1"/>
</dbReference>
<dbReference type="InterPro" id="IPR001980">
    <property type="entry name" value="PPAT"/>
</dbReference>
<dbReference type="InterPro" id="IPR004821">
    <property type="entry name" value="Cyt_trans-like"/>
</dbReference>